<evidence type="ECO:0000313" key="3">
    <source>
        <dbReference type="Proteomes" id="UP000277766"/>
    </source>
</evidence>
<feature type="compositionally biased region" description="Polar residues" evidence="1">
    <location>
        <begin position="76"/>
        <end position="86"/>
    </location>
</feature>
<dbReference type="EMBL" id="RXPE01000092">
    <property type="protein sequence ID" value="RTR16126.1"/>
    <property type="molecule type" value="Genomic_DNA"/>
</dbReference>
<reference evidence="2 3" key="1">
    <citation type="submission" date="2018-12" db="EMBL/GenBank/DDBJ databases">
        <title>Deinococcus radiophilus ATCC 27603 genome sequencing and assembly.</title>
        <authorList>
            <person name="Maclea K.S."/>
            <person name="Maynard C.R."/>
        </authorList>
    </citation>
    <scope>NUCLEOTIDE SEQUENCE [LARGE SCALE GENOMIC DNA]</scope>
    <source>
        <strain evidence="2 3">ATCC 27603</strain>
    </source>
</reference>
<feature type="compositionally biased region" description="Polar residues" evidence="1">
    <location>
        <begin position="11"/>
        <end position="24"/>
    </location>
</feature>
<accession>A0A3S0KVF0</accession>
<gene>
    <name evidence="2" type="ORF">EJ104_13900</name>
</gene>
<name>A0A3S0KVF0_9DEIO</name>
<comment type="caution">
    <text evidence="2">The sequence shown here is derived from an EMBL/GenBank/DDBJ whole genome shotgun (WGS) entry which is preliminary data.</text>
</comment>
<sequence length="86" mass="9037">MTQNDMERNPQGGTQPSGEDNASYRQDGDQSRRDQGNDGSQGNGSGSGQQGMPGEGRKDQGNNGQSMNDRGDSTQRGDNGQSEDAS</sequence>
<dbReference type="Proteomes" id="UP000277766">
    <property type="component" value="Unassembled WGS sequence"/>
</dbReference>
<evidence type="ECO:0000256" key="1">
    <source>
        <dbReference type="SAM" id="MobiDB-lite"/>
    </source>
</evidence>
<evidence type="ECO:0000313" key="2">
    <source>
        <dbReference type="EMBL" id="RTR16126.1"/>
    </source>
</evidence>
<keyword evidence="3" id="KW-1185">Reference proteome</keyword>
<proteinExistence type="predicted"/>
<dbReference type="AlphaFoldDB" id="A0A3S0KVF0"/>
<organism evidence="2 3">
    <name type="scientific">Deinococcus radiophilus</name>
    <dbReference type="NCBI Taxonomy" id="32062"/>
    <lineage>
        <taxon>Bacteria</taxon>
        <taxon>Thermotogati</taxon>
        <taxon>Deinococcota</taxon>
        <taxon>Deinococci</taxon>
        <taxon>Deinococcales</taxon>
        <taxon>Deinococcaceae</taxon>
        <taxon>Deinococcus</taxon>
    </lineage>
</organism>
<protein>
    <submittedName>
        <fullName evidence="2">Uncharacterized protein</fullName>
    </submittedName>
</protein>
<feature type="compositionally biased region" description="Basic and acidic residues" evidence="1">
    <location>
        <begin position="26"/>
        <end position="36"/>
    </location>
</feature>
<feature type="region of interest" description="Disordered" evidence="1">
    <location>
        <begin position="1"/>
        <end position="86"/>
    </location>
</feature>
<dbReference type="RefSeq" id="WP_126353736.1">
    <property type="nucleotide sequence ID" value="NZ_CP086381.1"/>
</dbReference>
<feature type="compositionally biased region" description="Gly residues" evidence="1">
    <location>
        <begin position="39"/>
        <end position="54"/>
    </location>
</feature>